<dbReference type="Proteomes" id="UP000494218">
    <property type="component" value="Unassembled WGS sequence"/>
</dbReference>
<accession>A0A6P2PDG0</accession>
<organism evidence="1 2">
    <name type="scientific">Burkholderia lata (strain ATCC 17760 / DSM 23089 / LMG 22485 / NCIMB 9086 / R18194 / 383)</name>
    <dbReference type="NCBI Taxonomy" id="482957"/>
    <lineage>
        <taxon>Bacteria</taxon>
        <taxon>Pseudomonadati</taxon>
        <taxon>Pseudomonadota</taxon>
        <taxon>Betaproteobacteria</taxon>
        <taxon>Burkholderiales</taxon>
        <taxon>Burkholderiaceae</taxon>
        <taxon>Burkholderia</taxon>
        <taxon>Burkholderia cepacia complex</taxon>
    </lineage>
</organism>
<dbReference type="EMBL" id="CABVPW010000026">
    <property type="protein sequence ID" value="VWC05388.1"/>
    <property type="molecule type" value="Genomic_DNA"/>
</dbReference>
<dbReference type="AlphaFoldDB" id="A0A6P2PDG0"/>
<gene>
    <name evidence="1" type="ORF">BLA23254_05013</name>
</gene>
<evidence type="ECO:0000313" key="1">
    <source>
        <dbReference type="EMBL" id="VWC05388.1"/>
    </source>
</evidence>
<sequence length="153" mass="17061">MIGEIVPATVEHAIAMAPRAREAEVRELRDSAGLSVLDVLIGELARSASAWSWVVDGEVACMFGLVTPTRISGNAFPWFLSSYLMDRHAHAFARASRLLLPELLERHPRLIGMVDARYALSVRWLTWLGARGKGDEHLVHFDGPVRRNGRRAH</sequence>
<evidence type="ECO:0000313" key="2">
    <source>
        <dbReference type="Proteomes" id="UP000494218"/>
    </source>
</evidence>
<reference evidence="1 2" key="1">
    <citation type="submission" date="2019-09" db="EMBL/GenBank/DDBJ databases">
        <authorList>
            <person name="Depoorter E."/>
        </authorList>
    </citation>
    <scope>NUCLEOTIDE SEQUENCE [LARGE SCALE GENOMIC DNA]</scope>
    <source>
        <strain evidence="1">LMG 23254</strain>
    </source>
</reference>
<proteinExistence type="predicted"/>
<name>A0A6P2PDG0_BURL3</name>
<dbReference type="RefSeq" id="WP_175033547.1">
    <property type="nucleotide sequence ID" value="NZ_CABVPW010000026.1"/>
</dbReference>
<protein>
    <submittedName>
        <fullName evidence="1">Uncharacterized protein</fullName>
    </submittedName>
</protein>